<comment type="caution">
    <text evidence="2">The sequence shown here is derived from an EMBL/GenBank/DDBJ whole genome shotgun (WGS) entry which is preliminary data.</text>
</comment>
<gene>
    <name evidence="2" type="ORF">ACFPZF_15300</name>
</gene>
<dbReference type="RefSeq" id="WP_346147324.1">
    <property type="nucleotide sequence ID" value="NZ_BAAAUA010000034.1"/>
</dbReference>
<evidence type="ECO:0000313" key="2">
    <source>
        <dbReference type="EMBL" id="MFC5642714.1"/>
    </source>
</evidence>
<proteinExistence type="predicted"/>
<reference evidence="3" key="1">
    <citation type="journal article" date="2019" name="Int. J. Syst. Evol. Microbiol.">
        <title>The Global Catalogue of Microorganisms (GCM) 10K type strain sequencing project: providing services to taxonomists for standard genome sequencing and annotation.</title>
        <authorList>
            <consortium name="The Broad Institute Genomics Platform"/>
            <consortium name="The Broad Institute Genome Sequencing Center for Infectious Disease"/>
            <person name="Wu L."/>
            <person name="Ma J."/>
        </authorList>
    </citation>
    <scope>NUCLEOTIDE SEQUENCE [LARGE SCALE GENOMIC DNA]</scope>
    <source>
        <strain evidence="3">CGMCC 4.1622</strain>
    </source>
</reference>
<protein>
    <submittedName>
        <fullName evidence="2">MOSC domain-containing protein</fullName>
    </submittedName>
</protein>
<dbReference type="SUPFAM" id="SSF141673">
    <property type="entry name" value="MOSC N-terminal domain-like"/>
    <property type="match status" value="1"/>
</dbReference>
<dbReference type="PANTHER" id="PTHR14237:SF19">
    <property type="entry name" value="MITOCHONDRIAL AMIDOXIME REDUCING COMPONENT 1"/>
    <property type="match status" value="1"/>
</dbReference>
<dbReference type="InterPro" id="IPR005302">
    <property type="entry name" value="MoCF_Sase_C"/>
</dbReference>
<name>A0ABW0VD79_9ACTN</name>
<dbReference type="PANTHER" id="PTHR14237">
    <property type="entry name" value="MOLYBDOPTERIN COFACTOR SULFURASE MOSC"/>
    <property type="match status" value="1"/>
</dbReference>
<feature type="domain" description="MOSC" evidence="1">
    <location>
        <begin position="115"/>
        <end position="277"/>
    </location>
</feature>
<dbReference type="Pfam" id="PF03473">
    <property type="entry name" value="MOSC"/>
    <property type="match status" value="1"/>
</dbReference>
<dbReference type="Proteomes" id="UP001596066">
    <property type="component" value="Unassembled WGS sequence"/>
</dbReference>
<sequence length="289" mass="31713">MPQLTGLHLYPVKSTYRLSPDTARVEPWGLAGDRRWMLVDERGRAVTQRDVAELGQYRAVPEADGSLTVTAPDGARIAVPAPAVAEGATDAEVEVFGTFFPAAEAAKEVQIWFAERLGEVRLVHLDRPGSSRPIDAAYARPGETVSMADGYPLLLTTTASLADLNRRIAEDHPDDPVKATALPMERFRPNVVITGTEAWAEDGWRRIRIGELTFRVAKPCGRCVVTTTDQETGVRRGPEPLRALGRHHRFGQKLVFGQNLIPEGVGTLRIGDELTVLEEGPRPEPDRRG</sequence>
<evidence type="ECO:0000313" key="3">
    <source>
        <dbReference type="Proteomes" id="UP001596066"/>
    </source>
</evidence>
<dbReference type="InterPro" id="IPR011037">
    <property type="entry name" value="Pyrv_Knase-like_insert_dom_sf"/>
</dbReference>
<dbReference type="Pfam" id="PF03476">
    <property type="entry name" value="MOSC_N"/>
    <property type="match status" value="1"/>
</dbReference>
<dbReference type="EMBL" id="JBHSOC010000022">
    <property type="protein sequence ID" value="MFC5642714.1"/>
    <property type="molecule type" value="Genomic_DNA"/>
</dbReference>
<evidence type="ECO:0000259" key="1">
    <source>
        <dbReference type="PROSITE" id="PS51340"/>
    </source>
</evidence>
<accession>A0ABW0VD79</accession>
<dbReference type="InterPro" id="IPR005303">
    <property type="entry name" value="MOCOS_middle"/>
</dbReference>
<dbReference type="SUPFAM" id="SSF50800">
    <property type="entry name" value="PK beta-barrel domain-like"/>
    <property type="match status" value="1"/>
</dbReference>
<keyword evidence="3" id="KW-1185">Reference proteome</keyword>
<organism evidence="2 3">
    <name type="scientific">Kitasatospora cinereorecta</name>
    <dbReference type="NCBI Taxonomy" id="285560"/>
    <lineage>
        <taxon>Bacteria</taxon>
        <taxon>Bacillati</taxon>
        <taxon>Actinomycetota</taxon>
        <taxon>Actinomycetes</taxon>
        <taxon>Kitasatosporales</taxon>
        <taxon>Streptomycetaceae</taxon>
        <taxon>Kitasatospora</taxon>
    </lineage>
</organism>
<dbReference type="PROSITE" id="PS51340">
    <property type="entry name" value="MOSC"/>
    <property type="match status" value="1"/>
</dbReference>